<keyword evidence="2" id="KW-1185">Reference proteome</keyword>
<dbReference type="EMBL" id="BAABKQ010000001">
    <property type="protein sequence ID" value="GAA4818387.1"/>
    <property type="molecule type" value="Genomic_DNA"/>
</dbReference>
<evidence type="ECO:0000313" key="1">
    <source>
        <dbReference type="EMBL" id="GAA4818387.1"/>
    </source>
</evidence>
<proteinExistence type="predicted"/>
<evidence type="ECO:0000313" key="2">
    <source>
        <dbReference type="Proteomes" id="UP001500839"/>
    </source>
</evidence>
<protein>
    <submittedName>
        <fullName evidence="1">Uncharacterized protein</fullName>
    </submittedName>
</protein>
<dbReference type="Proteomes" id="UP001500839">
    <property type="component" value="Unassembled WGS sequence"/>
</dbReference>
<accession>A0ABP9CYN2</accession>
<organism evidence="1 2">
    <name type="scientific">Tomitella cavernea</name>
    <dbReference type="NCBI Taxonomy" id="1387982"/>
    <lineage>
        <taxon>Bacteria</taxon>
        <taxon>Bacillati</taxon>
        <taxon>Actinomycetota</taxon>
        <taxon>Actinomycetes</taxon>
        <taxon>Mycobacteriales</taxon>
        <taxon>Tomitella</taxon>
    </lineage>
</organism>
<gene>
    <name evidence="1" type="ORF">GCM10023353_26840</name>
</gene>
<reference evidence="2" key="1">
    <citation type="journal article" date="2019" name="Int. J. Syst. Evol. Microbiol.">
        <title>The Global Catalogue of Microorganisms (GCM) 10K type strain sequencing project: providing services to taxonomists for standard genome sequencing and annotation.</title>
        <authorList>
            <consortium name="The Broad Institute Genomics Platform"/>
            <consortium name="The Broad Institute Genome Sequencing Center for Infectious Disease"/>
            <person name="Wu L."/>
            <person name="Ma J."/>
        </authorList>
    </citation>
    <scope>NUCLEOTIDE SEQUENCE [LARGE SCALE GENOMIC DNA]</scope>
    <source>
        <strain evidence="2">JCM 18542</strain>
    </source>
</reference>
<sequence>MNNGQNNGVIAVMLETLLQLFNAGSSGTGSQDGGGLFAS</sequence>
<name>A0ABP9CYN2_9ACTN</name>
<comment type="caution">
    <text evidence="1">The sequence shown here is derived from an EMBL/GenBank/DDBJ whole genome shotgun (WGS) entry which is preliminary data.</text>
</comment>